<dbReference type="Proteomes" id="UP001238805">
    <property type="component" value="Chromosome"/>
</dbReference>
<name>A0ABY8VK41_9CORY</name>
<dbReference type="RefSeq" id="WP_284874522.1">
    <property type="nucleotide sequence ID" value="NZ_CP126970.1"/>
</dbReference>
<sequence>MSTDLKSIGLGFDRWQDAVEAAIATNELVVAGEIRGGQLIQFADASGAQINILAVEPYAAFAGFESVTQTFAHVSMVNDVLAFLEILDSFGTVLTSVTVNLSQGPLLVDQPTQEWQQVGVTALGIDTTVYPDAESYEAATGEVLGLLVSEGAQVVAAGSGAAAPDASASFSARVLDAEYRHNQLTGQRFIHATVDGAFPFDVCLPDGAEVPAKDSVIAGTAMLTAAVLSPLSTGGGCGGCGGSCGCGGH</sequence>
<accession>A0ABY8VK41</accession>
<evidence type="ECO:0000313" key="1">
    <source>
        <dbReference type="EMBL" id="WIM69929.1"/>
    </source>
</evidence>
<gene>
    <name evidence="1" type="ORF">QP029_12115</name>
</gene>
<dbReference type="EMBL" id="CP126970">
    <property type="protein sequence ID" value="WIM69929.1"/>
    <property type="molecule type" value="Genomic_DNA"/>
</dbReference>
<proteinExistence type="predicted"/>
<evidence type="ECO:0000313" key="2">
    <source>
        <dbReference type="Proteomes" id="UP001238805"/>
    </source>
</evidence>
<reference evidence="1 2" key="1">
    <citation type="submission" date="2023-05" db="EMBL/GenBank/DDBJ databases">
        <title>Corynebacterium suedekumii sp. nov. and Corynebacterium breve sp. nov. isolated from raw cow's milk.</title>
        <authorList>
            <person name="Baer M.K."/>
            <person name="Mehl L."/>
            <person name="Hellmuth R."/>
            <person name="Marke G."/>
            <person name="Lipski A."/>
        </authorList>
    </citation>
    <scope>NUCLEOTIDE SEQUENCE [LARGE SCALE GENOMIC DNA]</scope>
    <source>
        <strain evidence="1 2">LM112</strain>
    </source>
</reference>
<protein>
    <submittedName>
        <fullName evidence="1">Uncharacterized protein</fullName>
    </submittedName>
</protein>
<organism evidence="1 2">
    <name type="scientific">Corynebacterium suedekumii</name>
    <dbReference type="NCBI Taxonomy" id="3049801"/>
    <lineage>
        <taxon>Bacteria</taxon>
        <taxon>Bacillati</taxon>
        <taxon>Actinomycetota</taxon>
        <taxon>Actinomycetes</taxon>
        <taxon>Mycobacteriales</taxon>
        <taxon>Corynebacteriaceae</taxon>
        <taxon>Corynebacterium</taxon>
    </lineage>
</organism>
<keyword evidence="2" id="KW-1185">Reference proteome</keyword>